<dbReference type="FunFam" id="3.40.50.20:FF:000010">
    <property type="entry name" value="Propionyl-CoA carboxylase subunit alpha"/>
    <property type="match status" value="1"/>
</dbReference>
<keyword evidence="24" id="KW-1185">Reference proteome</keyword>
<dbReference type="UniPathway" id="UPA00363">
    <property type="reaction ID" value="UER00861"/>
</dbReference>
<comment type="catalytic activity">
    <reaction evidence="15">
        <text>3-methylbut-2-enoyl-CoA + hydrogencarbonate + ATP = 3-methyl-(2E)-glutaconyl-CoA + ADP + phosphate + H(+)</text>
        <dbReference type="Rhea" id="RHEA:13589"/>
        <dbReference type="ChEBI" id="CHEBI:15378"/>
        <dbReference type="ChEBI" id="CHEBI:17544"/>
        <dbReference type="ChEBI" id="CHEBI:30616"/>
        <dbReference type="ChEBI" id="CHEBI:43474"/>
        <dbReference type="ChEBI" id="CHEBI:57344"/>
        <dbReference type="ChEBI" id="CHEBI:57346"/>
        <dbReference type="ChEBI" id="CHEBI:456216"/>
        <dbReference type="EC" id="6.4.1.4"/>
    </reaction>
</comment>
<evidence type="ECO:0000256" key="9">
    <source>
        <dbReference type="ARBA" id="ARBA00023268"/>
    </source>
</evidence>
<feature type="domain" description="Biotin carboxylation" evidence="21">
    <location>
        <begin position="27"/>
        <end position="470"/>
    </location>
</feature>
<evidence type="ECO:0000259" key="22">
    <source>
        <dbReference type="PROSITE" id="PS50980"/>
    </source>
</evidence>
<evidence type="ECO:0000256" key="6">
    <source>
        <dbReference type="ARBA" id="ARBA00022741"/>
    </source>
</evidence>
<keyword evidence="6 17" id="KW-0547">Nucleotide-binding</keyword>
<dbReference type="Proteomes" id="UP000492821">
    <property type="component" value="Unassembled WGS sequence"/>
</dbReference>
<dbReference type="CDD" id="cd06850">
    <property type="entry name" value="biotinyl_domain"/>
    <property type="match status" value="1"/>
</dbReference>
<evidence type="ECO:0000256" key="1">
    <source>
        <dbReference type="ARBA" id="ARBA00001953"/>
    </source>
</evidence>
<protein>
    <recommendedName>
        <fullName evidence="16">Probable methylcrotonoyl-CoA carboxylase beta chain, mitochondrial</fullName>
        <ecNumber evidence="4">6.4.1.2</ecNumber>
        <ecNumber evidence="11">6.4.1.4</ecNumber>
    </recommendedName>
    <alternativeName>
        <fullName evidence="14">3-methylcrotonyl-CoA carboxylase 2</fullName>
    </alternativeName>
    <alternativeName>
        <fullName evidence="12">3-methylcrotonyl-CoA carboxylase non-biotin-containing subunit</fullName>
    </alternativeName>
    <alternativeName>
        <fullName evidence="13">3-methylcrotonyl-CoA:carbon dioxide ligase subunit beta</fullName>
    </alternativeName>
</protein>
<comment type="similarity">
    <text evidence="3">Belongs to the AccD/PCCB family.</text>
</comment>
<evidence type="ECO:0000256" key="2">
    <source>
        <dbReference type="ARBA" id="ARBA00004956"/>
    </source>
</evidence>
<evidence type="ECO:0000256" key="15">
    <source>
        <dbReference type="ARBA" id="ARBA00052347"/>
    </source>
</evidence>
<dbReference type="Pfam" id="PF00364">
    <property type="entry name" value="Biotin_lipoyl"/>
    <property type="match status" value="1"/>
</dbReference>
<comment type="pathway">
    <text evidence="2">Lipid metabolism; malonyl-CoA biosynthesis; malonyl-CoA from acetyl-CoA: step 1/1.</text>
</comment>
<reference evidence="25" key="2">
    <citation type="submission" date="2020-10" db="UniProtKB">
        <authorList>
            <consortium name="WormBaseParasite"/>
        </authorList>
    </citation>
    <scope>IDENTIFICATION</scope>
</reference>
<evidence type="ECO:0000256" key="12">
    <source>
        <dbReference type="ARBA" id="ARBA00031109"/>
    </source>
</evidence>
<dbReference type="GO" id="GO:2001295">
    <property type="term" value="P:malonyl-CoA biosynthetic process"/>
    <property type="evidence" value="ECO:0007669"/>
    <property type="project" value="UniProtKB-UniPathway"/>
</dbReference>
<evidence type="ECO:0000256" key="13">
    <source>
        <dbReference type="ARBA" id="ARBA00031237"/>
    </source>
</evidence>
<dbReference type="InterPro" id="IPR005482">
    <property type="entry name" value="Biotin_COase_C"/>
</dbReference>
<evidence type="ECO:0000259" key="20">
    <source>
        <dbReference type="PROSITE" id="PS50975"/>
    </source>
</evidence>
<evidence type="ECO:0000256" key="3">
    <source>
        <dbReference type="ARBA" id="ARBA00006102"/>
    </source>
</evidence>
<dbReference type="InterPro" id="IPR011762">
    <property type="entry name" value="COA_CT_N"/>
</dbReference>
<organism evidence="24 25">
    <name type="scientific">Panagrellus redivivus</name>
    <name type="common">Microworm</name>
    <dbReference type="NCBI Taxonomy" id="6233"/>
    <lineage>
        <taxon>Eukaryota</taxon>
        <taxon>Metazoa</taxon>
        <taxon>Ecdysozoa</taxon>
        <taxon>Nematoda</taxon>
        <taxon>Chromadorea</taxon>
        <taxon>Rhabditida</taxon>
        <taxon>Tylenchina</taxon>
        <taxon>Panagrolaimomorpha</taxon>
        <taxon>Panagrolaimoidea</taxon>
        <taxon>Panagrolaimidae</taxon>
        <taxon>Panagrellus</taxon>
    </lineage>
</organism>
<dbReference type="InterPro" id="IPR000089">
    <property type="entry name" value="Biotin_lipoyl"/>
</dbReference>
<dbReference type="InterPro" id="IPR045190">
    <property type="entry name" value="MCCB/AccD1-like"/>
</dbReference>
<feature type="domain" description="CoA carboxyltransferase N-terminal" evidence="22">
    <location>
        <begin position="733"/>
        <end position="991"/>
    </location>
</feature>
<dbReference type="EC" id="6.4.1.2" evidence="4"/>
<feature type="region of interest" description="Disordered" evidence="18">
    <location>
        <begin position="690"/>
        <end position="709"/>
    </location>
</feature>
<dbReference type="InterPro" id="IPR011763">
    <property type="entry name" value="COA_CT_C"/>
</dbReference>
<dbReference type="FunFam" id="3.90.226.10:FF:000007">
    <property type="entry name" value="Methylcrotonoyl-CoA carboxylase subunit beta"/>
    <property type="match status" value="1"/>
</dbReference>
<dbReference type="FunFam" id="3.30.470.20:FF:000028">
    <property type="entry name" value="Methylcrotonoyl-CoA carboxylase subunit alpha, mitochondrial"/>
    <property type="match status" value="1"/>
</dbReference>
<dbReference type="Pfam" id="PF02786">
    <property type="entry name" value="CPSase_L_D2"/>
    <property type="match status" value="1"/>
</dbReference>
<dbReference type="Gene3D" id="3.90.226.10">
    <property type="entry name" value="2-enoyl-CoA Hydratase, Chain A, domain 1"/>
    <property type="match status" value="2"/>
</dbReference>
<keyword evidence="7 17" id="KW-0067">ATP-binding</keyword>
<keyword evidence="9" id="KW-0511">Multifunctional enzyme</keyword>
<keyword evidence="8" id="KW-0092">Biotin</keyword>
<dbReference type="SUPFAM" id="SSF56059">
    <property type="entry name" value="Glutathione synthetase ATP-binding domain-like"/>
    <property type="match status" value="1"/>
</dbReference>
<dbReference type="InterPro" id="IPR011761">
    <property type="entry name" value="ATP-grasp"/>
</dbReference>
<accession>A0A7E4ZYZ3</accession>
<dbReference type="InterPro" id="IPR034733">
    <property type="entry name" value="AcCoA_carboxyl_beta"/>
</dbReference>
<comment type="pathway">
    <text evidence="10">Amino-acid degradation; L-leucine degradation; (S)-3-hydroxy-3-methylglutaryl-CoA from 3-isovaleryl-CoA: step 2/3.</text>
</comment>
<dbReference type="SMART" id="SM00878">
    <property type="entry name" value="Biotin_carb_C"/>
    <property type="match status" value="1"/>
</dbReference>
<dbReference type="InterPro" id="IPR005481">
    <property type="entry name" value="BC-like_N"/>
</dbReference>
<dbReference type="FunFam" id="3.90.226.10:FF:000004">
    <property type="entry name" value="Methylcrotonoyl-CoA carboxylase beta chain"/>
    <property type="match status" value="1"/>
</dbReference>
<evidence type="ECO:0000259" key="19">
    <source>
        <dbReference type="PROSITE" id="PS50968"/>
    </source>
</evidence>
<feature type="compositionally biased region" description="Polar residues" evidence="18">
    <location>
        <begin position="690"/>
        <end position="699"/>
    </location>
</feature>
<dbReference type="SUPFAM" id="SSF52096">
    <property type="entry name" value="ClpP/crotonase"/>
    <property type="match status" value="2"/>
</dbReference>
<dbReference type="Pfam" id="PF00289">
    <property type="entry name" value="Biotin_carb_N"/>
    <property type="match status" value="1"/>
</dbReference>
<evidence type="ECO:0000256" key="7">
    <source>
        <dbReference type="ARBA" id="ARBA00022840"/>
    </source>
</evidence>
<evidence type="ECO:0000256" key="8">
    <source>
        <dbReference type="ARBA" id="ARBA00023267"/>
    </source>
</evidence>
<evidence type="ECO:0000256" key="10">
    <source>
        <dbReference type="ARBA" id="ARBA00025711"/>
    </source>
</evidence>
<comment type="cofactor">
    <cofactor evidence="1">
        <name>biotin</name>
        <dbReference type="ChEBI" id="CHEBI:57586"/>
    </cofactor>
</comment>
<dbReference type="InterPro" id="IPR016185">
    <property type="entry name" value="PreATP-grasp_dom_sf"/>
</dbReference>
<feature type="domain" description="ATP-grasp" evidence="20">
    <location>
        <begin position="146"/>
        <end position="343"/>
    </location>
</feature>
<dbReference type="PROSITE" id="PS00867">
    <property type="entry name" value="CPSASE_2"/>
    <property type="match status" value="1"/>
</dbReference>
<dbReference type="GO" id="GO:1905202">
    <property type="term" value="C:methylcrotonoyl-CoA carboxylase complex"/>
    <property type="evidence" value="ECO:0007669"/>
    <property type="project" value="TreeGrafter"/>
</dbReference>
<dbReference type="GO" id="GO:0006552">
    <property type="term" value="P:L-leucine catabolic process"/>
    <property type="evidence" value="ECO:0007669"/>
    <property type="project" value="UniProtKB-UniPathway"/>
</dbReference>
<dbReference type="GO" id="GO:0046872">
    <property type="term" value="F:metal ion binding"/>
    <property type="evidence" value="ECO:0007669"/>
    <property type="project" value="InterPro"/>
</dbReference>
<reference evidence="24" key="1">
    <citation type="journal article" date="2013" name="Genetics">
        <title>The draft genome and transcriptome of Panagrellus redivivus are shaped by the harsh demands of a free-living lifestyle.</title>
        <authorList>
            <person name="Srinivasan J."/>
            <person name="Dillman A.R."/>
            <person name="Macchietto M.G."/>
            <person name="Heikkinen L."/>
            <person name="Lakso M."/>
            <person name="Fracchia K.M."/>
            <person name="Antoshechkin I."/>
            <person name="Mortazavi A."/>
            <person name="Wong G."/>
            <person name="Sternberg P.W."/>
        </authorList>
    </citation>
    <scope>NUCLEOTIDE SEQUENCE [LARGE SCALE GENOMIC DNA]</scope>
    <source>
        <strain evidence="24">MT8872</strain>
    </source>
</reference>
<dbReference type="WBParaSite" id="Pan_g4456.t1">
    <property type="protein sequence ID" value="Pan_g4456.t1"/>
    <property type="gene ID" value="Pan_g4456"/>
</dbReference>
<dbReference type="InterPro" id="IPR011054">
    <property type="entry name" value="Rudment_hybrid_motif"/>
</dbReference>
<evidence type="ECO:0000256" key="16">
    <source>
        <dbReference type="ARBA" id="ARBA00069234"/>
    </source>
</evidence>
<dbReference type="PROSITE" id="PS50979">
    <property type="entry name" value="BC"/>
    <property type="match status" value="1"/>
</dbReference>
<evidence type="ECO:0000256" key="4">
    <source>
        <dbReference type="ARBA" id="ARBA00013058"/>
    </source>
</evidence>
<evidence type="ECO:0000256" key="18">
    <source>
        <dbReference type="SAM" id="MobiDB-lite"/>
    </source>
</evidence>
<dbReference type="EC" id="6.4.1.4" evidence="11"/>
<proteinExistence type="inferred from homology"/>
<dbReference type="InterPro" id="IPR001882">
    <property type="entry name" value="Biotin_BS"/>
</dbReference>
<evidence type="ECO:0000256" key="5">
    <source>
        <dbReference type="ARBA" id="ARBA00022598"/>
    </source>
</evidence>
<dbReference type="PANTHER" id="PTHR22855:SF13">
    <property type="entry name" value="METHYLCROTONOYL-COA CARBOXYLASE BETA CHAIN, MITOCHONDRIAL"/>
    <property type="match status" value="1"/>
</dbReference>
<dbReference type="PROSITE" id="PS50980">
    <property type="entry name" value="COA_CT_NTER"/>
    <property type="match status" value="1"/>
</dbReference>
<feature type="domain" description="CoA carboxyltransferase C-terminal" evidence="23">
    <location>
        <begin position="991"/>
        <end position="1240"/>
    </location>
</feature>
<dbReference type="GO" id="GO:0005524">
    <property type="term" value="F:ATP binding"/>
    <property type="evidence" value="ECO:0007669"/>
    <property type="project" value="UniProtKB-UniRule"/>
</dbReference>
<dbReference type="PROSITE" id="PS00188">
    <property type="entry name" value="BIOTIN"/>
    <property type="match status" value="1"/>
</dbReference>
<dbReference type="InterPro" id="IPR011053">
    <property type="entry name" value="Single_hybrid_motif"/>
</dbReference>
<evidence type="ECO:0000259" key="23">
    <source>
        <dbReference type="PROSITE" id="PS50989"/>
    </source>
</evidence>
<evidence type="ECO:0000256" key="17">
    <source>
        <dbReference type="PROSITE-ProRule" id="PRU00409"/>
    </source>
</evidence>
<dbReference type="GO" id="GO:0005739">
    <property type="term" value="C:mitochondrion"/>
    <property type="evidence" value="ECO:0007669"/>
    <property type="project" value="TreeGrafter"/>
</dbReference>
<evidence type="ECO:0000256" key="11">
    <source>
        <dbReference type="ARBA" id="ARBA00026116"/>
    </source>
</evidence>
<dbReference type="PROSITE" id="PS50975">
    <property type="entry name" value="ATP_GRASP"/>
    <property type="match status" value="1"/>
</dbReference>
<dbReference type="AlphaFoldDB" id="A0A7E4ZYZ3"/>
<dbReference type="GO" id="GO:0003989">
    <property type="term" value="F:acetyl-CoA carboxylase activity"/>
    <property type="evidence" value="ECO:0007669"/>
    <property type="project" value="UniProtKB-EC"/>
</dbReference>
<dbReference type="Gene3D" id="3.30.470.20">
    <property type="entry name" value="ATP-grasp fold, B domain"/>
    <property type="match status" value="1"/>
</dbReference>
<dbReference type="InterPro" id="IPR005479">
    <property type="entry name" value="CPAse_ATP-bd"/>
</dbReference>
<dbReference type="SUPFAM" id="SSF51246">
    <property type="entry name" value="Rudiment single hybrid motif"/>
    <property type="match status" value="1"/>
</dbReference>
<dbReference type="Pfam" id="PF02785">
    <property type="entry name" value="Biotin_carb_C"/>
    <property type="match status" value="1"/>
</dbReference>
<dbReference type="FunFam" id="3.30.1490.20:FF:000003">
    <property type="entry name" value="acetyl-CoA carboxylase isoform X1"/>
    <property type="match status" value="1"/>
</dbReference>
<sequence length="1248" mass="136391">MPLLHRLPRQCIILAQIRFNHATNLARINKVVIANRGEIAMRVLRTARRLGIETVAVFSDADANSLHTRSADQAYHIGQASPLKSYLRMYALVDVAKKSGAQAIHPGYGFLSENPEFAELCAAEGIIFIGPSANAIRDMGMKNTAKKIMIEAGVPVIEGYNGDNQDPEYLFQKAKEIGFPVMMKAVRGGGGKGMRIARSEKDFFESLESAKSESSKAFGDDAMIIEKFVQRPRHVEVQVFGDQHDNYVYLWERDCSIQRRHQKIIEEAPAPGLSMETRHRLGKAAVDAARAVKYVGAGTVEFIMDPRGDFYFMEMNTRLQVEHPISEAITGIDLVEWQLRTAQGEQLPKKQADITLNGHALEARVYAEDSKAGFMPTAGLLEQLSFPENARIDSGVEQGDFVTVHYDPMIAKVIVHGADRNEAISRLDAALANTHIGGLCNNVGFVRSCLNHPEFVAGNVYTDFIQDHEKDLLPDVAPQASVEALAEGVVGQVLVQSAGESPEKGPFHGQDYFRLNYSPSKTVNLNDKSTASVTISQGNSYKTTAENHPEINAVVTNVKYTAEKPPTVQYSLEVDGKRWKAKAVQLTETIMVFGSTHSEYPVPAETTFDEESVNDANHEARAPMPGVIEKVLIQAGGSVTAGQAIIVIIAMKMEHVIRAPFDCIVEAVNCEAGKNVSKNTVLAKFAVPEGNSSSRSQHNAAALPKKESAGQKWPVLKSNVDVDSPGFKANAKDMQVVVDDLKKVVTSVVNGAEPVARKRHLERGKLLARDRVEALIDPGTPFLEFSQLAGYELYGDEHVPAGGIITGIGMVSGRQCIIVANDATVKGGCYYPITAKKHLRAQEIAGENGLPCTYLVDSGGANIPHQAEIFPDRDHFGRVFYNQAKLSSQGIPQIAVVMGSCTAGGAYIPAMADQSIIVRKTGTIFLGGPPLVKAATGEVVTAEELGGADLHCENSGVTDYYAINDYHALFQARNIIASLGDNDNNDHTGYPIEDPIYPADELYGIVGTNLVKPYDVREVIARIFDGSRFDEFKKRYGDTLVTGFARLYGRRVGIIGNNGVIFPESAMKGAHFIELCSQRNIPLIFLQNITGFMIGRDAEIGGIAKHGAKLVTAVTCSNVPKVTLVIGGSYGAGNFGMCGRSYSPRFLYMWPNARISVMGGEQAANVLAQVQRERREREGMEWTEAEEQALKQPIRDSFERQGHPYYASARLWDDGIIDPVDTRRVLGLSIQAALNKMPEETKYGIFRM</sequence>
<dbReference type="SUPFAM" id="SSF52440">
    <property type="entry name" value="PreATP-grasp domain"/>
    <property type="match status" value="1"/>
</dbReference>
<dbReference type="Pfam" id="PF01039">
    <property type="entry name" value="Carboxyl_trans"/>
    <property type="match status" value="1"/>
</dbReference>
<evidence type="ECO:0000259" key="21">
    <source>
        <dbReference type="PROSITE" id="PS50979"/>
    </source>
</evidence>
<dbReference type="UniPathway" id="UPA00655">
    <property type="reaction ID" value="UER00711"/>
</dbReference>
<dbReference type="SUPFAM" id="SSF51230">
    <property type="entry name" value="Single hybrid motif"/>
    <property type="match status" value="1"/>
</dbReference>
<keyword evidence="5" id="KW-0436">Ligase</keyword>
<evidence type="ECO:0000256" key="14">
    <source>
        <dbReference type="ARBA" id="ARBA00031404"/>
    </source>
</evidence>
<dbReference type="PROSITE" id="PS50968">
    <property type="entry name" value="BIOTINYL_LIPOYL"/>
    <property type="match status" value="1"/>
</dbReference>
<dbReference type="Gene3D" id="2.40.50.100">
    <property type="match status" value="1"/>
</dbReference>
<name>A0A7E4ZYZ3_PANRE</name>
<dbReference type="GO" id="GO:0004485">
    <property type="term" value="F:methylcrotonoyl-CoA carboxylase activity"/>
    <property type="evidence" value="ECO:0007669"/>
    <property type="project" value="UniProtKB-EC"/>
</dbReference>
<dbReference type="InterPro" id="IPR011764">
    <property type="entry name" value="Biotin_carboxylation_dom"/>
</dbReference>
<dbReference type="InterPro" id="IPR029045">
    <property type="entry name" value="ClpP/crotonase-like_dom_sf"/>
</dbReference>
<evidence type="ECO:0000313" key="24">
    <source>
        <dbReference type="Proteomes" id="UP000492821"/>
    </source>
</evidence>
<evidence type="ECO:0000313" key="25">
    <source>
        <dbReference type="WBParaSite" id="Pan_g4456.t1"/>
    </source>
</evidence>
<dbReference type="PANTHER" id="PTHR22855">
    <property type="entry name" value="ACETYL, PROPIONYL, PYRUVATE, AND GLUTACONYL CARBOXYLASE-RELATED"/>
    <property type="match status" value="1"/>
</dbReference>
<feature type="domain" description="Lipoyl-binding" evidence="19">
    <location>
        <begin position="610"/>
        <end position="686"/>
    </location>
</feature>
<dbReference type="PROSITE" id="PS50989">
    <property type="entry name" value="COA_CT_CTER"/>
    <property type="match status" value="1"/>
</dbReference>